<dbReference type="InterPro" id="IPR036388">
    <property type="entry name" value="WH-like_DNA-bd_sf"/>
</dbReference>
<accession>A0ABP6RPN3</accession>
<dbReference type="SUPFAM" id="SSF46785">
    <property type="entry name" value="Winged helix' DNA-binding domain"/>
    <property type="match status" value="1"/>
</dbReference>
<proteinExistence type="predicted"/>
<keyword evidence="2" id="KW-1185">Reference proteome</keyword>
<sequence>MLGARERLAIDRRLAGWDVDSARGPWTRWLLESVRDRPGVRAAELAAEVGRPVSRVKAQAWWLADLGLVERSGQSYRLSERGAEYVAGRGE</sequence>
<evidence type="ECO:0000313" key="1">
    <source>
        <dbReference type="EMBL" id="GAA3358697.1"/>
    </source>
</evidence>
<dbReference type="Proteomes" id="UP001500483">
    <property type="component" value="Unassembled WGS sequence"/>
</dbReference>
<organism evidence="1 2">
    <name type="scientific">Saccharopolyspora gregorii</name>
    <dbReference type="NCBI Taxonomy" id="33914"/>
    <lineage>
        <taxon>Bacteria</taxon>
        <taxon>Bacillati</taxon>
        <taxon>Actinomycetota</taxon>
        <taxon>Actinomycetes</taxon>
        <taxon>Pseudonocardiales</taxon>
        <taxon>Pseudonocardiaceae</taxon>
        <taxon>Saccharopolyspora</taxon>
    </lineage>
</organism>
<dbReference type="InterPro" id="IPR036390">
    <property type="entry name" value="WH_DNA-bd_sf"/>
</dbReference>
<evidence type="ECO:0000313" key="2">
    <source>
        <dbReference type="Proteomes" id="UP001500483"/>
    </source>
</evidence>
<evidence type="ECO:0008006" key="3">
    <source>
        <dbReference type="Google" id="ProtNLM"/>
    </source>
</evidence>
<reference evidence="2" key="1">
    <citation type="journal article" date="2019" name="Int. J. Syst. Evol. Microbiol.">
        <title>The Global Catalogue of Microorganisms (GCM) 10K type strain sequencing project: providing services to taxonomists for standard genome sequencing and annotation.</title>
        <authorList>
            <consortium name="The Broad Institute Genomics Platform"/>
            <consortium name="The Broad Institute Genome Sequencing Center for Infectious Disease"/>
            <person name="Wu L."/>
            <person name="Ma J."/>
        </authorList>
    </citation>
    <scope>NUCLEOTIDE SEQUENCE [LARGE SCALE GENOMIC DNA]</scope>
    <source>
        <strain evidence="2">JCM 9687</strain>
    </source>
</reference>
<name>A0ABP6RPN3_9PSEU</name>
<protein>
    <recommendedName>
        <fullName evidence="3">MarR family transcriptional regulator</fullName>
    </recommendedName>
</protein>
<dbReference type="EMBL" id="BAAAYK010000038">
    <property type="protein sequence ID" value="GAA3358697.1"/>
    <property type="molecule type" value="Genomic_DNA"/>
</dbReference>
<dbReference type="Gene3D" id="1.10.10.10">
    <property type="entry name" value="Winged helix-like DNA-binding domain superfamily/Winged helix DNA-binding domain"/>
    <property type="match status" value="1"/>
</dbReference>
<comment type="caution">
    <text evidence="1">The sequence shown here is derived from an EMBL/GenBank/DDBJ whole genome shotgun (WGS) entry which is preliminary data.</text>
</comment>
<gene>
    <name evidence="1" type="ORF">GCM10020366_31750</name>
</gene>